<comment type="caution">
    <text evidence="2">The sequence shown here is derived from an EMBL/GenBank/DDBJ whole genome shotgun (WGS) entry which is preliminary data.</text>
</comment>
<dbReference type="GO" id="GO:0007155">
    <property type="term" value="P:cell adhesion"/>
    <property type="evidence" value="ECO:0007669"/>
    <property type="project" value="InterPro"/>
</dbReference>
<feature type="signal peptide" evidence="1">
    <location>
        <begin position="1"/>
        <end position="27"/>
    </location>
</feature>
<evidence type="ECO:0000313" key="2">
    <source>
        <dbReference type="EMBL" id="HAF5504140.1"/>
    </source>
</evidence>
<dbReference type="InterPro" id="IPR008966">
    <property type="entry name" value="Adhesion_dom_sf"/>
</dbReference>
<reference evidence="2" key="2">
    <citation type="submission" date="2020-02" db="EMBL/GenBank/DDBJ databases">
        <authorList>
            <consortium name="NCBI Pathogen Detection Project"/>
        </authorList>
    </citation>
    <scope>NUCLEOTIDE SEQUENCE</scope>
    <source>
        <strain evidence="2">MA.GW_S01999-08</strain>
    </source>
</reference>
<name>A0A749BSC4_SALER</name>
<feature type="chain" id="PRO_5028198289" evidence="1">
    <location>
        <begin position="28"/>
        <end position="202"/>
    </location>
</feature>
<dbReference type="AlphaFoldDB" id="A0A749BSC4"/>
<dbReference type="InterPro" id="IPR036937">
    <property type="entry name" value="Adhesion_dom_fimbrial_sf"/>
</dbReference>
<dbReference type="EMBL" id="DAAVNH010000001">
    <property type="protein sequence ID" value="HAF5504140.1"/>
    <property type="molecule type" value="Genomic_DNA"/>
</dbReference>
<dbReference type="SUPFAM" id="SSF49401">
    <property type="entry name" value="Bacterial adhesins"/>
    <property type="match status" value="1"/>
</dbReference>
<sequence length="202" mass="21198">MKKSMAGQGVAGALLLAGLMMSTGVMAASGDPVQGGSGTVNLSIPVVTTSCSISVPDTSFTFKEVSKNSADPVWTELDRQKFDILFKNCSMDTLSVSSQAATQATGVPNGDTGAFDSSSDPDQAFYFRVMLPKEVTGLKGGGIVYVNGDKYFNLKGINPLIITPSSDDYTLSNNILLLSSGKSRTNIASTVNGSFTYQVTYN</sequence>
<accession>A0A749BSC4</accession>
<gene>
    <name evidence="2" type="ORF">G8C29_001665</name>
</gene>
<dbReference type="Gene3D" id="2.60.40.1090">
    <property type="entry name" value="Fimbrial-type adhesion domain"/>
    <property type="match status" value="1"/>
</dbReference>
<keyword evidence="1" id="KW-0732">Signal</keyword>
<organism evidence="2">
    <name type="scientific">Salmonella enterica</name>
    <name type="common">Salmonella choleraesuis</name>
    <dbReference type="NCBI Taxonomy" id="28901"/>
    <lineage>
        <taxon>Bacteria</taxon>
        <taxon>Pseudomonadati</taxon>
        <taxon>Pseudomonadota</taxon>
        <taxon>Gammaproteobacteria</taxon>
        <taxon>Enterobacterales</taxon>
        <taxon>Enterobacteriaceae</taxon>
        <taxon>Salmonella</taxon>
    </lineage>
</organism>
<evidence type="ECO:0000256" key="1">
    <source>
        <dbReference type="SAM" id="SignalP"/>
    </source>
</evidence>
<proteinExistence type="predicted"/>
<protein>
    <submittedName>
        <fullName evidence="2">Type 1 fimbrial protein</fullName>
    </submittedName>
</protein>
<reference evidence="2" key="1">
    <citation type="journal article" date="2018" name="Genome Biol.">
        <title>SKESA: strategic k-mer extension for scrupulous assemblies.</title>
        <authorList>
            <person name="Souvorov A."/>
            <person name="Agarwala R."/>
            <person name="Lipman D.J."/>
        </authorList>
    </citation>
    <scope>NUCLEOTIDE SEQUENCE</scope>
    <source>
        <strain evidence="2">MA.GW_S01999-08</strain>
    </source>
</reference>
<dbReference type="GO" id="GO:0009289">
    <property type="term" value="C:pilus"/>
    <property type="evidence" value="ECO:0007669"/>
    <property type="project" value="InterPro"/>
</dbReference>